<evidence type="ECO:0000313" key="2">
    <source>
        <dbReference type="Proteomes" id="UP001472677"/>
    </source>
</evidence>
<evidence type="ECO:0000313" key="1">
    <source>
        <dbReference type="EMBL" id="KAK8564750.1"/>
    </source>
</evidence>
<reference evidence="1 2" key="1">
    <citation type="journal article" date="2024" name="G3 (Bethesda)">
        <title>Genome assembly of Hibiscus sabdariffa L. provides insights into metabolisms of medicinal natural products.</title>
        <authorList>
            <person name="Kim T."/>
        </authorList>
    </citation>
    <scope>NUCLEOTIDE SEQUENCE [LARGE SCALE GENOMIC DNA]</scope>
    <source>
        <strain evidence="1">TK-2024</strain>
        <tissue evidence="1">Old leaves</tissue>
    </source>
</reference>
<proteinExistence type="predicted"/>
<dbReference type="Proteomes" id="UP001472677">
    <property type="component" value="Unassembled WGS sequence"/>
</dbReference>
<organism evidence="1 2">
    <name type="scientific">Hibiscus sabdariffa</name>
    <name type="common">roselle</name>
    <dbReference type="NCBI Taxonomy" id="183260"/>
    <lineage>
        <taxon>Eukaryota</taxon>
        <taxon>Viridiplantae</taxon>
        <taxon>Streptophyta</taxon>
        <taxon>Embryophyta</taxon>
        <taxon>Tracheophyta</taxon>
        <taxon>Spermatophyta</taxon>
        <taxon>Magnoliopsida</taxon>
        <taxon>eudicotyledons</taxon>
        <taxon>Gunneridae</taxon>
        <taxon>Pentapetalae</taxon>
        <taxon>rosids</taxon>
        <taxon>malvids</taxon>
        <taxon>Malvales</taxon>
        <taxon>Malvaceae</taxon>
        <taxon>Malvoideae</taxon>
        <taxon>Hibiscus</taxon>
    </lineage>
</organism>
<gene>
    <name evidence="1" type="ORF">V6N12_058333</name>
</gene>
<accession>A0ABR2ERU0</accession>
<dbReference type="EMBL" id="JBBPBM010000010">
    <property type="protein sequence ID" value="KAK8564750.1"/>
    <property type="molecule type" value="Genomic_DNA"/>
</dbReference>
<evidence type="ECO:0008006" key="3">
    <source>
        <dbReference type="Google" id="ProtNLM"/>
    </source>
</evidence>
<sequence>MSSIEDFIRNPKSWGVPRMEKRVGPRDEWFAPTVGSIKFKTDGAVIGGFGPAGIIVVLRYHFKEVLLKFPKVNGVVDLVSTELVAIKEALLSFLMAGMSSSFSL</sequence>
<protein>
    <recommendedName>
        <fullName evidence="3">RNase H type-1 domain-containing protein</fullName>
    </recommendedName>
</protein>
<keyword evidence="2" id="KW-1185">Reference proteome</keyword>
<name>A0ABR2ERU0_9ROSI</name>
<comment type="caution">
    <text evidence="1">The sequence shown here is derived from an EMBL/GenBank/DDBJ whole genome shotgun (WGS) entry which is preliminary data.</text>
</comment>